<dbReference type="RefSeq" id="WP_209590108.1">
    <property type="nucleotide sequence ID" value="NZ_JAGGMU010000001.1"/>
</dbReference>
<dbReference type="OrthoDB" id="65298at2157"/>
<evidence type="ECO:0000313" key="2">
    <source>
        <dbReference type="EMBL" id="MBP2200726.1"/>
    </source>
</evidence>
<dbReference type="AlphaFoldDB" id="A0A8J7RGX6"/>
<dbReference type="EMBL" id="JAGGMV010000001">
    <property type="protein sequence ID" value="MBP2200726.1"/>
    <property type="molecule type" value="Genomic_DNA"/>
</dbReference>
<comment type="caution">
    <text evidence="2">The sequence shown here is derived from an EMBL/GenBank/DDBJ whole genome shotgun (WGS) entry which is preliminary data.</text>
</comment>
<keyword evidence="1" id="KW-1133">Transmembrane helix</keyword>
<evidence type="ECO:0000256" key="1">
    <source>
        <dbReference type="SAM" id="Phobius"/>
    </source>
</evidence>
<feature type="transmembrane region" description="Helical" evidence="1">
    <location>
        <begin position="49"/>
        <end position="72"/>
    </location>
</feature>
<accession>A0A8J7RGX6</accession>
<feature type="transmembrane region" description="Helical" evidence="1">
    <location>
        <begin position="84"/>
        <end position="101"/>
    </location>
</feature>
<name>A0A8J7RGX6_METVO</name>
<reference evidence="2" key="1">
    <citation type="submission" date="2021-03" db="EMBL/GenBank/DDBJ databases">
        <title>Genomic Encyclopedia of Type Strains, Phase IV (KMG-V): Genome sequencing to study the core and pangenomes of soil and plant-associated prokaryotes.</title>
        <authorList>
            <person name="Whitman W."/>
        </authorList>
    </citation>
    <scope>NUCLEOTIDE SEQUENCE</scope>
    <source>
        <strain evidence="2">C4</strain>
    </source>
</reference>
<protein>
    <submittedName>
        <fullName evidence="2">Energy-converting hydrogenase B subunit G</fullName>
    </submittedName>
</protein>
<feature type="transmembrane region" description="Helical" evidence="1">
    <location>
        <begin position="21"/>
        <end position="43"/>
    </location>
</feature>
<keyword evidence="1" id="KW-0812">Transmembrane</keyword>
<sequence>MGYDKYGKELDKKKHGDGVSVGAVLTAEFTLYSFIVLLAIMIFRIYSNVLYGLIGISLTALLLSQLPLVFKFEKENSNDISTQLFWLSMFCGGISVVLYFAH</sequence>
<dbReference type="Proteomes" id="UP000740329">
    <property type="component" value="Unassembled WGS sequence"/>
</dbReference>
<keyword evidence="1" id="KW-0472">Membrane</keyword>
<evidence type="ECO:0000313" key="3">
    <source>
        <dbReference type="Proteomes" id="UP000740329"/>
    </source>
</evidence>
<organism evidence="2 3">
    <name type="scientific">Methanococcus voltae</name>
    <dbReference type="NCBI Taxonomy" id="2188"/>
    <lineage>
        <taxon>Archaea</taxon>
        <taxon>Methanobacteriati</taxon>
        <taxon>Methanobacteriota</taxon>
        <taxon>Methanomada group</taxon>
        <taxon>Methanococci</taxon>
        <taxon>Methanococcales</taxon>
        <taxon>Methanococcaceae</taxon>
        <taxon>Methanococcus</taxon>
    </lineage>
</organism>
<gene>
    <name evidence="2" type="ORF">J3E07_000124</name>
</gene>
<proteinExistence type="predicted"/>